<evidence type="ECO:0000256" key="4">
    <source>
        <dbReference type="ARBA" id="ARBA00022729"/>
    </source>
</evidence>
<dbReference type="Proteomes" id="UP000321224">
    <property type="component" value="Unassembled WGS sequence"/>
</dbReference>
<dbReference type="Proteomes" id="UP000198717">
    <property type="component" value="Unassembled WGS sequence"/>
</dbReference>
<name>A0A511HM77_9BACT</name>
<evidence type="ECO:0000313" key="9">
    <source>
        <dbReference type="Proteomes" id="UP000198717"/>
    </source>
</evidence>
<evidence type="ECO:0000256" key="1">
    <source>
        <dbReference type="ARBA" id="ARBA00004191"/>
    </source>
</evidence>
<evidence type="ECO:0000256" key="2">
    <source>
        <dbReference type="ARBA" id="ARBA00022512"/>
    </source>
</evidence>
<dbReference type="InterPro" id="IPR051648">
    <property type="entry name" value="CWI-Assembly_Regulator"/>
</dbReference>
<gene>
    <name evidence="7" type="ORF">MVI01_62690</name>
    <name evidence="8" type="ORF">SAMN04488504_102418</name>
</gene>
<dbReference type="InterPro" id="IPR055575">
    <property type="entry name" value="DUF7151"/>
</dbReference>
<evidence type="ECO:0000259" key="6">
    <source>
        <dbReference type="Pfam" id="PF23657"/>
    </source>
</evidence>
<keyword evidence="9" id="KW-1185">Reference proteome</keyword>
<dbReference type="GO" id="GO:0030313">
    <property type="term" value="C:cell envelope"/>
    <property type="evidence" value="ECO:0007669"/>
    <property type="project" value="UniProtKB-SubCell"/>
</dbReference>
<dbReference type="InterPro" id="IPR018247">
    <property type="entry name" value="EF_Hand_1_Ca_BS"/>
</dbReference>
<dbReference type="RefSeq" id="WP_090488060.1">
    <property type="nucleotide sequence ID" value="NZ_BJVY01000049.1"/>
</dbReference>
<reference evidence="8 9" key="1">
    <citation type="submission" date="2016-10" db="EMBL/GenBank/DDBJ databases">
        <authorList>
            <person name="Varghese N."/>
            <person name="Submissions S."/>
        </authorList>
    </citation>
    <scope>NUCLEOTIDE SEQUENCE [LARGE SCALE GENOMIC DNA]</scope>
    <source>
        <strain evidence="8 9">DSM 2260</strain>
    </source>
</reference>
<feature type="domain" description="DUF7151" evidence="6">
    <location>
        <begin position="31"/>
        <end position="73"/>
    </location>
</feature>
<evidence type="ECO:0000313" key="10">
    <source>
        <dbReference type="Proteomes" id="UP000321224"/>
    </source>
</evidence>
<dbReference type="AlphaFoldDB" id="A0A511HM77"/>
<evidence type="ECO:0000313" key="7">
    <source>
        <dbReference type="EMBL" id="GEL74485.1"/>
    </source>
</evidence>
<comment type="subcellular location">
    <subcellularLocation>
        <location evidence="1">Secreted</location>
        <location evidence="1">Cell wall</location>
    </subcellularLocation>
</comment>
<accession>A0A511HM77</accession>
<dbReference type="EMBL" id="BJVY01000049">
    <property type="protein sequence ID" value="GEL74485.1"/>
    <property type="molecule type" value="Genomic_DNA"/>
</dbReference>
<dbReference type="PANTHER" id="PTHR31018">
    <property type="entry name" value="SPORULATION-SPECIFIC PROTEIN-RELATED"/>
    <property type="match status" value="1"/>
</dbReference>
<dbReference type="Pfam" id="PF23657">
    <property type="entry name" value="DUF7151"/>
    <property type="match status" value="3"/>
</dbReference>
<reference evidence="7 10" key="2">
    <citation type="submission" date="2019-07" db="EMBL/GenBank/DDBJ databases">
        <title>Whole genome shotgun sequence of Myxococcus virescens NBRC 100334.</title>
        <authorList>
            <person name="Hosoyama A."/>
            <person name="Uohara A."/>
            <person name="Ohji S."/>
            <person name="Ichikawa N."/>
        </authorList>
    </citation>
    <scope>NUCLEOTIDE SEQUENCE [LARGE SCALE GENOMIC DNA]</scope>
    <source>
        <strain evidence="7 10">NBRC 100334</strain>
    </source>
</reference>
<evidence type="ECO:0000313" key="8">
    <source>
        <dbReference type="EMBL" id="SDD72260.1"/>
    </source>
</evidence>
<keyword evidence="5" id="KW-0325">Glycoprotein</keyword>
<protein>
    <recommendedName>
        <fullName evidence="6">DUF7151 domain-containing protein</fullName>
    </recommendedName>
</protein>
<feature type="domain" description="DUF7151" evidence="6">
    <location>
        <begin position="191"/>
        <end position="231"/>
    </location>
</feature>
<dbReference type="InterPro" id="IPR036941">
    <property type="entry name" value="Rcpt_L-dom_sf"/>
</dbReference>
<dbReference type="SUPFAM" id="SSF52058">
    <property type="entry name" value="L domain-like"/>
    <property type="match status" value="1"/>
</dbReference>
<proteinExistence type="predicted"/>
<keyword evidence="2" id="KW-0134">Cell wall</keyword>
<evidence type="ECO:0000256" key="5">
    <source>
        <dbReference type="ARBA" id="ARBA00023180"/>
    </source>
</evidence>
<dbReference type="PROSITE" id="PS00018">
    <property type="entry name" value="EF_HAND_1"/>
    <property type="match status" value="1"/>
</dbReference>
<feature type="domain" description="DUF7151" evidence="6">
    <location>
        <begin position="81"/>
        <end position="124"/>
    </location>
</feature>
<dbReference type="PROSITE" id="PS51257">
    <property type="entry name" value="PROKAR_LIPOPROTEIN"/>
    <property type="match status" value="1"/>
</dbReference>
<comment type="caution">
    <text evidence="7">The sequence shown here is derived from an EMBL/GenBank/DDBJ whole genome shotgun (WGS) entry which is preliminary data.</text>
</comment>
<dbReference type="EMBL" id="FNAJ01000002">
    <property type="protein sequence ID" value="SDD72260.1"/>
    <property type="molecule type" value="Genomic_DNA"/>
</dbReference>
<dbReference type="Gene3D" id="3.80.20.20">
    <property type="entry name" value="Receptor L-domain"/>
    <property type="match status" value="1"/>
</dbReference>
<organism evidence="7 10">
    <name type="scientific">Myxococcus virescens</name>
    <dbReference type="NCBI Taxonomy" id="83456"/>
    <lineage>
        <taxon>Bacteria</taxon>
        <taxon>Pseudomonadati</taxon>
        <taxon>Myxococcota</taxon>
        <taxon>Myxococcia</taxon>
        <taxon>Myxococcales</taxon>
        <taxon>Cystobacterineae</taxon>
        <taxon>Myxococcaceae</taxon>
        <taxon>Myxococcus</taxon>
    </lineage>
</organism>
<dbReference type="PANTHER" id="PTHR31018:SF3">
    <property type="entry name" value="RECEPTOR PROTEIN-TYROSINE KINASE"/>
    <property type="match status" value="1"/>
</dbReference>
<keyword evidence="4" id="KW-0732">Signal</keyword>
<keyword evidence="3" id="KW-0964">Secreted</keyword>
<evidence type="ECO:0000256" key="3">
    <source>
        <dbReference type="ARBA" id="ARBA00022525"/>
    </source>
</evidence>
<sequence length="541" mass="57532">MRWTWMAVVLLAAGCDDISLRELVTQHEARTRVDPEPAGDRCPLGGRAFLAGLDLNDNGVLDDSEVTSIEYVCTTPTPGVLVHMQDVPPGEQCPLGGHVSRAGQDVNGNDALEDGEVTREVYGCTEPVSPRVIHRSQHQPPSAAVPPWLCSWGRTWVEAGLDANGNGLLDDDEVRAVVSVCVEPARLKVVYVPELAGAACPQGGTGIRLGVDSNGDDVLWGPEVHKTAFVCEALHTLHGDYTVRTPADLAALQRISRIQGSLLINDASITELSLPGLAVVDRSLRLWNNQLLTQVDLPVLRFVGDDLDVTANPALDRLQAGGTDEQRLFVGRGVVVSHNDRLRNLNGLVSVSPRESLLVEGNDVLAFHPKEDSVLVNVDNLMGSLTVTDNNALQALPFSNLVHVGGNVRVSGNPELRFLEGLSPWSIGGGLVISENKALQALYSLAPLRHLSELSVKGNPALTTLEGLSGLSTLASLRVSDNASLVRLGLSSLHQVGQVFDVTDNLELPSCLATSLAADVYTGDAGQLHISGNNDTATCGE</sequence>